<dbReference type="InterPro" id="IPR047057">
    <property type="entry name" value="MerR_fam"/>
</dbReference>
<dbReference type="PRINTS" id="PR00040">
    <property type="entry name" value="HTHMERR"/>
</dbReference>
<proteinExistence type="predicted"/>
<dbReference type="PROSITE" id="PS50937">
    <property type="entry name" value="HTH_MERR_2"/>
    <property type="match status" value="1"/>
</dbReference>
<evidence type="ECO:0000313" key="4">
    <source>
        <dbReference type="Proteomes" id="UP001352263"/>
    </source>
</evidence>
<dbReference type="InterPro" id="IPR009061">
    <property type="entry name" value="DNA-bd_dom_put_sf"/>
</dbReference>
<dbReference type="SMART" id="SM00422">
    <property type="entry name" value="HTH_MERR"/>
    <property type="match status" value="1"/>
</dbReference>
<reference evidence="3 4" key="1">
    <citation type="submission" date="2023-10" db="EMBL/GenBank/DDBJ databases">
        <title>Noviherbaspirillum sp. CPCC 100848 genome assembly.</title>
        <authorList>
            <person name="Li X.Y."/>
            <person name="Fang X.M."/>
        </authorList>
    </citation>
    <scope>NUCLEOTIDE SEQUENCE [LARGE SCALE GENOMIC DNA]</scope>
    <source>
        <strain evidence="3 4">CPCC 100848</strain>
    </source>
</reference>
<organism evidence="3 4">
    <name type="scientific">Noviherbaspirillum album</name>
    <dbReference type="NCBI Taxonomy" id="3080276"/>
    <lineage>
        <taxon>Bacteria</taxon>
        <taxon>Pseudomonadati</taxon>
        <taxon>Pseudomonadota</taxon>
        <taxon>Betaproteobacteria</taxon>
        <taxon>Burkholderiales</taxon>
        <taxon>Oxalobacteraceae</taxon>
        <taxon>Noviherbaspirillum</taxon>
    </lineage>
</organism>
<sequence length="353" mass="39668">MLLKIGELAKRSGVTIRALRHYDEIGLLSPSTRSEGGFRLYSLEDVGKLYRIQALSRLSLPLAEVQKVLAAGNATFPDIMEEQIAFLDHQISHAVDLRDHLVELRSRVQQSAALTMDDWVGALAQMSAVSRYFNDDERRALAARRASVDESCDKEKAAMTISLQQLMTEGVKADTDEAQELAYRWIQLLMAEVGGDEGLLMKYYTMQWNEDSLQLISGIDQAGMTYISHAMAYRRLKIYARYCTSDEIRSLRRHYIRHTTSWPPLIAAIRSHMTIGTDPKDPELQRLAREWTALESKKVGGDLALATKLQQAFMHEPALRFGSGTDGPFLSYLENALQALSNNPINSKTKDSA</sequence>
<dbReference type="GO" id="GO:0003677">
    <property type="term" value="F:DNA binding"/>
    <property type="evidence" value="ECO:0007669"/>
    <property type="project" value="UniProtKB-KW"/>
</dbReference>
<evidence type="ECO:0000259" key="2">
    <source>
        <dbReference type="PROSITE" id="PS50937"/>
    </source>
</evidence>
<feature type="domain" description="HTH merR-type" evidence="2">
    <location>
        <begin position="2"/>
        <end position="71"/>
    </location>
</feature>
<accession>A0ABU6JJU9</accession>
<evidence type="ECO:0000256" key="1">
    <source>
        <dbReference type="ARBA" id="ARBA00023125"/>
    </source>
</evidence>
<comment type="caution">
    <text evidence="3">The sequence shown here is derived from an EMBL/GenBank/DDBJ whole genome shotgun (WGS) entry which is preliminary data.</text>
</comment>
<dbReference type="SUPFAM" id="SSF46955">
    <property type="entry name" value="Putative DNA-binding domain"/>
    <property type="match status" value="1"/>
</dbReference>
<dbReference type="InterPro" id="IPR000551">
    <property type="entry name" value="MerR-type_HTH_dom"/>
</dbReference>
<dbReference type="Gene3D" id="1.10.1660.10">
    <property type="match status" value="1"/>
</dbReference>
<keyword evidence="1 3" id="KW-0238">DNA-binding</keyword>
<dbReference type="Pfam" id="PF00376">
    <property type="entry name" value="MerR"/>
    <property type="match status" value="1"/>
</dbReference>
<dbReference type="RefSeq" id="WP_326510412.1">
    <property type="nucleotide sequence ID" value="NZ_JAWIIV010000080.1"/>
</dbReference>
<gene>
    <name evidence="3" type="ORF">RY831_32340</name>
</gene>
<keyword evidence="4" id="KW-1185">Reference proteome</keyword>
<dbReference type="PROSITE" id="PS00552">
    <property type="entry name" value="HTH_MERR_1"/>
    <property type="match status" value="1"/>
</dbReference>
<dbReference type="EMBL" id="JAWIIV010000080">
    <property type="protein sequence ID" value="MEC4723810.1"/>
    <property type="molecule type" value="Genomic_DNA"/>
</dbReference>
<evidence type="ECO:0000313" key="3">
    <source>
        <dbReference type="EMBL" id="MEC4723810.1"/>
    </source>
</evidence>
<name>A0ABU6JJU9_9BURK</name>
<protein>
    <submittedName>
        <fullName evidence="3">MerR family DNA-binding transcriptional regulator</fullName>
    </submittedName>
</protein>
<dbReference type="PANTHER" id="PTHR30204:SF97">
    <property type="entry name" value="MERR FAMILY REGULATORY PROTEIN"/>
    <property type="match status" value="1"/>
</dbReference>
<dbReference type="PANTHER" id="PTHR30204">
    <property type="entry name" value="REDOX-CYCLING DRUG-SENSING TRANSCRIPTIONAL ACTIVATOR SOXR"/>
    <property type="match status" value="1"/>
</dbReference>
<dbReference type="Proteomes" id="UP001352263">
    <property type="component" value="Unassembled WGS sequence"/>
</dbReference>